<protein>
    <recommendedName>
        <fullName evidence="1">Integrase zinc-binding domain-containing protein</fullName>
    </recommendedName>
</protein>
<proteinExistence type="predicted"/>
<accession>A0AAD3THY7</accession>
<evidence type="ECO:0000259" key="1">
    <source>
        <dbReference type="Pfam" id="PF17921"/>
    </source>
</evidence>
<organism evidence="2 3">
    <name type="scientific">Nepenthes gracilis</name>
    <name type="common">Slender pitcher plant</name>
    <dbReference type="NCBI Taxonomy" id="150966"/>
    <lineage>
        <taxon>Eukaryota</taxon>
        <taxon>Viridiplantae</taxon>
        <taxon>Streptophyta</taxon>
        <taxon>Embryophyta</taxon>
        <taxon>Tracheophyta</taxon>
        <taxon>Spermatophyta</taxon>
        <taxon>Magnoliopsida</taxon>
        <taxon>eudicotyledons</taxon>
        <taxon>Gunneridae</taxon>
        <taxon>Pentapetalae</taxon>
        <taxon>Caryophyllales</taxon>
        <taxon>Nepenthaceae</taxon>
        <taxon>Nepenthes</taxon>
    </lineage>
</organism>
<dbReference type="EMBL" id="BSYO01000036">
    <property type="protein sequence ID" value="GMH29516.1"/>
    <property type="molecule type" value="Genomic_DNA"/>
</dbReference>
<comment type="caution">
    <text evidence="2">The sequence shown here is derived from an EMBL/GenBank/DDBJ whole genome shotgun (WGS) entry which is preliminary data.</text>
</comment>
<feature type="domain" description="Integrase zinc-binding" evidence="1">
    <location>
        <begin position="59"/>
        <end position="103"/>
    </location>
</feature>
<dbReference type="Gene3D" id="1.10.340.70">
    <property type="match status" value="1"/>
</dbReference>
<dbReference type="Proteomes" id="UP001279734">
    <property type="component" value="Unassembled WGS sequence"/>
</dbReference>
<gene>
    <name evidence="2" type="ORF">Nepgr_031359</name>
</gene>
<dbReference type="Pfam" id="PF17921">
    <property type="entry name" value="Integrase_H2C2"/>
    <property type="match status" value="1"/>
</dbReference>
<dbReference type="InterPro" id="IPR041588">
    <property type="entry name" value="Integrase_H2C2"/>
</dbReference>
<dbReference type="PANTHER" id="PTHR48475:SF2">
    <property type="entry name" value="RIBONUCLEASE H"/>
    <property type="match status" value="1"/>
</dbReference>
<keyword evidence="3" id="KW-1185">Reference proteome</keyword>
<evidence type="ECO:0000313" key="3">
    <source>
        <dbReference type="Proteomes" id="UP001279734"/>
    </source>
</evidence>
<name>A0AAD3THY7_NEPGR</name>
<dbReference type="PANTHER" id="PTHR48475">
    <property type="entry name" value="RIBONUCLEASE H"/>
    <property type="match status" value="1"/>
</dbReference>
<dbReference type="AlphaFoldDB" id="A0AAD3THY7"/>
<sequence>MTPYLRHLADGSLPEDPEKAKQIKKTAGWYTVVDGQLYRRGYSTPYLRCLSPDEADYALGEVHLGICGSHVGRKNLAFKIMRQGYYWPSMKKDALEFVKKCESFPASWQPSSPVDRDLKSLRAVALRA</sequence>
<evidence type="ECO:0000313" key="2">
    <source>
        <dbReference type="EMBL" id="GMH29516.1"/>
    </source>
</evidence>
<reference evidence="2" key="1">
    <citation type="submission" date="2023-05" db="EMBL/GenBank/DDBJ databases">
        <title>Nepenthes gracilis genome sequencing.</title>
        <authorList>
            <person name="Fukushima K."/>
        </authorList>
    </citation>
    <scope>NUCLEOTIDE SEQUENCE</scope>
    <source>
        <strain evidence="2">SING2019-196</strain>
    </source>
</reference>